<accession>A0A1U7D0S1</accession>
<dbReference type="STRING" id="1229727.Ga0080559_TMP912"/>
<organism evidence="1 2">
    <name type="scientific">Salipiger profundus</name>
    <dbReference type="NCBI Taxonomy" id="1229727"/>
    <lineage>
        <taxon>Bacteria</taxon>
        <taxon>Pseudomonadati</taxon>
        <taxon>Pseudomonadota</taxon>
        <taxon>Alphaproteobacteria</taxon>
        <taxon>Rhodobacterales</taxon>
        <taxon>Roseobacteraceae</taxon>
        <taxon>Salipiger</taxon>
    </lineage>
</organism>
<protein>
    <submittedName>
        <fullName evidence="1">Bacteriophage lambda head decoration protein D</fullName>
    </submittedName>
</protein>
<dbReference type="Pfam" id="PF02924">
    <property type="entry name" value="HDPD"/>
    <property type="match status" value="1"/>
</dbReference>
<dbReference type="RefSeq" id="WP_076622293.1">
    <property type="nucleotide sequence ID" value="NZ_BMEW01000002.1"/>
</dbReference>
<name>A0A1U7D0S1_9RHOB</name>
<keyword evidence="2" id="KW-1185">Reference proteome</keyword>
<reference evidence="1 2" key="1">
    <citation type="submission" date="2016-03" db="EMBL/GenBank/DDBJ databases">
        <title>Deep-sea bacteria in the southern Pacific.</title>
        <authorList>
            <person name="Tang K."/>
        </authorList>
    </citation>
    <scope>NUCLEOTIDE SEQUENCE [LARGE SCALE GENOMIC DNA]</scope>
    <source>
        <strain evidence="1 2">JLT2016</strain>
    </source>
</reference>
<dbReference type="KEGG" id="tpro:Ga0080559_TMP912"/>
<dbReference type="Gene3D" id="2.40.300.10">
    <property type="entry name" value="Head decoration protein D"/>
    <property type="match status" value="1"/>
</dbReference>
<dbReference type="InterPro" id="IPR004195">
    <property type="entry name" value="Head_decoration_D"/>
</dbReference>
<sequence length="122" mass="12614">MPTLTEGRTPGDFLLYDVADYSRDVVTIGAGADLAPGTVLGKVTASGKFIRSVRTATDGSETPVAVLHTAAAAASADVTNAIVQARHTRCRRFGLLFDATWSTEGERDTACAALADAGIVTT</sequence>
<evidence type="ECO:0000313" key="2">
    <source>
        <dbReference type="Proteomes" id="UP000186559"/>
    </source>
</evidence>
<dbReference type="AlphaFoldDB" id="A0A1U7D0S1"/>
<gene>
    <name evidence="1" type="ORF">Ga0080559_TMP912</name>
</gene>
<proteinExistence type="predicted"/>
<evidence type="ECO:0000313" key="1">
    <source>
        <dbReference type="EMBL" id="APX21708.1"/>
    </source>
</evidence>
<dbReference type="EMBL" id="CP014796">
    <property type="protein sequence ID" value="APX21708.1"/>
    <property type="molecule type" value="Genomic_DNA"/>
</dbReference>
<dbReference type="Proteomes" id="UP000186559">
    <property type="component" value="Chromosome"/>
</dbReference>